<dbReference type="Proteomes" id="UP001239994">
    <property type="component" value="Unassembled WGS sequence"/>
</dbReference>
<reference evidence="5" key="1">
    <citation type="submission" date="2023-03" db="EMBL/GenBank/DDBJ databases">
        <title>Electrophorus voltai genome.</title>
        <authorList>
            <person name="Bian C."/>
        </authorList>
    </citation>
    <scope>NUCLEOTIDE SEQUENCE</scope>
    <source>
        <strain evidence="5">CB-2022</strain>
        <tissue evidence="5">Muscle</tissue>
    </source>
</reference>
<proteinExistence type="inferred from homology"/>
<dbReference type="SUPFAM" id="SSF50978">
    <property type="entry name" value="WD40 repeat-like"/>
    <property type="match status" value="1"/>
</dbReference>
<feature type="compositionally biased region" description="Basic and acidic residues" evidence="4">
    <location>
        <begin position="35"/>
        <end position="56"/>
    </location>
</feature>
<comment type="similarity">
    <text evidence="3">Belongs to the WD repeat DDB2/WDR76 family.</text>
</comment>
<dbReference type="EMBL" id="JAROKS010000012">
    <property type="protein sequence ID" value="KAK1798579.1"/>
    <property type="molecule type" value="Genomic_DNA"/>
</dbReference>
<dbReference type="InterPro" id="IPR050853">
    <property type="entry name" value="WD_repeat_DNA-damage-binding"/>
</dbReference>
<dbReference type="PANTHER" id="PTHR14773">
    <property type="entry name" value="WD REPEAT-CONTAINING PROTEIN 76"/>
    <property type="match status" value="1"/>
</dbReference>
<feature type="non-terminal residue" evidence="5">
    <location>
        <position position="212"/>
    </location>
</feature>
<comment type="function">
    <text evidence="3">Specifically binds 5-hydroxymethylcytosine (5hmC), suggesting that it acts as a specific reader of 5hmC.</text>
</comment>
<comment type="subunit">
    <text evidence="3">Interacts with CUL4A and/or CUL4B.</text>
</comment>
<feature type="region of interest" description="Disordered" evidence="4">
    <location>
        <begin position="1"/>
        <end position="56"/>
    </location>
</feature>
<accession>A0AAD8ZHK9</accession>
<dbReference type="GO" id="GO:0005634">
    <property type="term" value="C:nucleus"/>
    <property type="evidence" value="ECO:0007669"/>
    <property type="project" value="TreeGrafter"/>
</dbReference>
<comment type="caution">
    <text evidence="5">The sequence shown here is derived from an EMBL/GenBank/DDBJ whole genome shotgun (WGS) entry which is preliminary data.</text>
</comment>
<evidence type="ECO:0000256" key="3">
    <source>
        <dbReference type="RuleBase" id="RU365004"/>
    </source>
</evidence>
<protein>
    <recommendedName>
        <fullName evidence="3">WD repeat-containing protein 76</fullName>
    </recommendedName>
</protein>
<dbReference type="AlphaFoldDB" id="A0AAD8ZHK9"/>
<dbReference type="PANTHER" id="PTHR14773:SF0">
    <property type="entry name" value="WD REPEAT-CONTAINING PROTEIN 76"/>
    <property type="match status" value="1"/>
</dbReference>
<dbReference type="GO" id="GO:0003677">
    <property type="term" value="F:DNA binding"/>
    <property type="evidence" value="ECO:0007669"/>
    <property type="project" value="TreeGrafter"/>
</dbReference>
<name>A0AAD8ZHK9_9TELE</name>
<evidence type="ECO:0000313" key="5">
    <source>
        <dbReference type="EMBL" id="KAK1798579.1"/>
    </source>
</evidence>
<dbReference type="InterPro" id="IPR015943">
    <property type="entry name" value="WD40/YVTN_repeat-like_dom_sf"/>
</dbReference>
<feature type="compositionally biased region" description="Basic and acidic residues" evidence="4">
    <location>
        <begin position="9"/>
        <end position="28"/>
    </location>
</feature>
<keyword evidence="6" id="KW-1185">Reference proteome</keyword>
<organism evidence="5 6">
    <name type="scientific">Electrophorus voltai</name>
    <dbReference type="NCBI Taxonomy" id="2609070"/>
    <lineage>
        <taxon>Eukaryota</taxon>
        <taxon>Metazoa</taxon>
        <taxon>Chordata</taxon>
        <taxon>Craniata</taxon>
        <taxon>Vertebrata</taxon>
        <taxon>Euteleostomi</taxon>
        <taxon>Actinopterygii</taxon>
        <taxon>Neopterygii</taxon>
        <taxon>Teleostei</taxon>
        <taxon>Ostariophysi</taxon>
        <taxon>Gymnotiformes</taxon>
        <taxon>Gymnotoidei</taxon>
        <taxon>Gymnotidae</taxon>
        <taxon>Electrophorus</taxon>
    </lineage>
</organism>
<evidence type="ECO:0000256" key="2">
    <source>
        <dbReference type="ARBA" id="ARBA00022737"/>
    </source>
</evidence>
<sequence>MQLRRSQRVKVERKGESESPEEIKPEKKQVRRERTRKDEDQIKIETKSIDSDHNSEEDYSSVHQHLSKYELCLLENIRQNKAFLCFLELHQGVDWGDDGVLLFKPQSGVVGCLAFSSAQPTNLLTVSNDGSTHSMDLERALFEEVYHSDSGLKSFDFLSVDCSTLLMDGDVVIVDRRTPRMSYEWLHTLDPKCVSSVHVHPLQRQYFAAAES</sequence>
<dbReference type="Gene3D" id="2.130.10.10">
    <property type="entry name" value="YVTN repeat-like/Quinoprotein amine dehydrogenase"/>
    <property type="match status" value="1"/>
</dbReference>
<gene>
    <name evidence="5" type="ORF">P4O66_006877</name>
</gene>
<dbReference type="InterPro" id="IPR036322">
    <property type="entry name" value="WD40_repeat_dom_sf"/>
</dbReference>
<keyword evidence="1 3" id="KW-0853">WD repeat</keyword>
<dbReference type="GO" id="GO:2000001">
    <property type="term" value="P:regulation of DNA damage checkpoint"/>
    <property type="evidence" value="ECO:0007669"/>
    <property type="project" value="TreeGrafter"/>
</dbReference>
<evidence type="ECO:0000256" key="1">
    <source>
        <dbReference type="ARBA" id="ARBA00022574"/>
    </source>
</evidence>
<evidence type="ECO:0000313" key="6">
    <source>
        <dbReference type="Proteomes" id="UP001239994"/>
    </source>
</evidence>
<keyword evidence="2" id="KW-0677">Repeat</keyword>
<evidence type="ECO:0000256" key="4">
    <source>
        <dbReference type="SAM" id="MobiDB-lite"/>
    </source>
</evidence>